<dbReference type="InterPro" id="IPR015943">
    <property type="entry name" value="WD40/YVTN_repeat-like_dom_sf"/>
</dbReference>
<dbReference type="InterPro" id="IPR049916">
    <property type="entry name" value="WDR72-like"/>
</dbReference>
<sequence length="1417" mass="149005">MSAAALQVPLGVPLGARAGGAPAWDELRRPTVYHDAPPDDEWGDAPEADAPPTATCTASYFAPHPASGDAGDVLVLVGFSDGVVHVYAVDVAQDDAGCMPSTPNALLTPLRTDAAPWEHAAKAHPSTAQTSAAPSASSHDARSVRSMSEASTSVSMANGHATYDAPAADAEALLGAQYHASDAPPVLAHGSSEARARAHDPPAHKAPPHPPSFREMHVAADDGASWVEPRSPRGVPDDTPLRVSSVPRLIRSLYTPDAAAVVALDVDDRVDDAWPAQVLVRQASGRVTAWSLPTLSFVGSMTLRVMQHVSRGAGAGDHDVQFVFERHATELGSQLLQPVDAFMHLARLPPSHDVALGVHAVVVLGDAPERAPPLCWAQYAAWPERVFVLCTDAVGRTLRVCAVLDAPSDGAKVRCVCLRLGAAPALQLVSAGEAVQCLSYAINDLAAFCRGMPTQAAREHTESAAPAPSGARLSLRHLALLLPARSAPHRSGAEHAAPPTDAILAPSHTHTLLAAPHDAKERVLALGVVHGVCAMVQPRAVHVVALDDALAVQHTASLPSRALHMYTLRDAHAWAIVCEHHRVYVVWDAEHGTCRTTEEAVDADAGALLVPVGGALLDLAWGGGDEAPRAHAPPFSALLPLSLSKVVVAERANGGLPGLLSTPLLSLFAGDTRPAAVPLPWDAPLTLLQQVANPRTGTRHVLGGSQAGDLGVWSAATLQLEAAYSWFAAPVQCIVPLLGVAPTSRLYGCVLCVAEDGTSALLALNDLRLVQLFPGSGAPLVQIAVRGHELLLAYGERRARIWSLATHELVRSATAEQLWLLVAKADAAGEAWLRLPVPPSPRSALGRVDKGAAGGMLSTSHAVADGAVPIVLADVRRAVDVASKSVRTALGATELASALDAPADGGEAPPKLLDTLRPLLALFLPGELDAVFAQLRDVAYDGHAPTAALVPASLGLPGFVSSAAGAQAALAATRFALDAEASAQHLVTLVALALLARFVPTLRNASTAVLDALLDPTFVREAVAPHAFVVPSLATLVRYTLDENEVLRKAAALLFRPYALATDDETVDALVAMYAPLLHDDDAAEAPHALLLLGMVASERYAYLTPGLLKHIAMGVARYLHAPTTDAAGVERVYVALELCCRGCEIWQHYVDAVALVRGIFRIAAHTDDAAPVRQLRGLSLRGLARRATLELAAHHSALFMSTLAMDILHATSVEQTQVTLRLVAFLIRQKPLALYPSLPRLVEAVVKSLDPTAGATRSAMAKSATLMISALVETYPSIAFHGATQRLAVGTQDGQVVLYDVKTATRLYVLDGHERPVTACSFSPDGRRFLSMSLDDECVLIWRLSTGLLDLLVPSSMARLAGTQTQAAADRVLHFHLGSAAHMTLADTLAQVAFEWPNARSVRLRVGEARVNLGVV</sequence>
<dbReference type="InterPro" id="IPR001680">
    <property type="entry name" value="WD40_rpt"/>
</dbReference>
<protein>
    <recommendedName>
        <fullName evidence="5">WD repeat-containing protein 7</fullName>
    </recommendedName>
</protein>
<dbReference type="SUPFAM" id="SSF48371">
    <property type="entry name" value="ARM repeat"/>
    <property type="match status" value="1"/>
</dbReference>
<feature type="repeat" description="WD" evidence="1">
    <location>
        <begin position="1311"/>
        <end position="1348"/>
    </location>
</feature>
<dbReference type="SUPFAM" id="SSF50978">
    <property type="entry name" value="WD40 repeat-like"/>
    <property type="match status" value="2"/>
</dbReference>
<evidence type="ECO:0000313" key="4">
    <source>
        <dbReference type="Proteomes" id="UP001216638"/>
    </source>
</evidence>
<dbReference type="SMART" id="SM00320">
    <property type="entry name" value="WD40"/>
    <property type="match status" value="3"/>
</dbReference>
<keyword evidence="4" id="KW-1185">Reference proteome</keyword>
<dbReference type="Proteomes" id="UP001216638">
    <property type="component" value="Chromosome 5"/>
</dbReference>
<dbReference type="InterPro" id="IPR036322">
    <property type="entry name" value="WD40_repeat_dom_sf"/>
</dbReference>
<dbReference type="PROSITE" id="PS50082">
    <property type="entry name" value="WD_REPEATS_2"/>
    <property type="match status" value="1"/>
</dbReference>
<keyword evidence="1" id="KW-0853">WD repeat</keyword>
<accession>A0AAF0DVK2</accession>
<evidence type="ECO:0000256" key="1">
    <source>
        <dbReference type="PROSITE-ProRule" id="PRU00221"/>
    </source>
</evidence>
<dbReference type="GO" id="GO:0005737">
    <property type="term" value="C:cytoplasm"/>
    <property type="evidence" value="ECO:0007669"/>
    <property type="project" value="TreeGrafter"/>
</dbReference>
<reference evidence="3" key="1">
    <citation type="submission" date="2023-03" db="EMBL/GenBank/DDBJ databases">
        <title>Mating type loci evolution in Malassezia.</title>
        <authorList>
            <person name="Coelho M.A."/>
        </authorList>
    </citation>
    <scope>NUCLEOTIDE SEQUENCE</scope>
    <source>
        <strain evidence="3">CBS 14135</strain>
    </source>
</reference>
<dbReference type="Gene3D" id="2.130.10.10">
    <property type="entry name" value="YVTN repeat-like/Quinoprotein amine dehydrogenase"/>
    <property type="match status" value="2"/>
</dbReference>
<evidence type="ECO:0000256" key="2">
    <source>
        <dbReference type="SAM" id="MobiDB-lite"/>
    </source>
</evidence>
<feature type="region of interest" description="Disordered" evidence="2">
    <location>
        <begin position="118"/>
        <end position="153"/>
    </location>
</feature>
<feature type="region of interest" description="Disordered" evidence="2">
    <location>
        <begin position="13"/>
        <end position="48"/>
    </location>
</feature>
<feature type="compositionally biased region" description="Acidic residues" evidence="2">
    <location>
        <begin position="38"/>
        <end position="47"/>
    </location>
</feature>
<dbReference type="InterPro" id="IPR016024">
    <property type="entry name" value="ARM-type_fold"/>
</dbReference>
<organism evidence="3 4">
    <name type="scientific">Malassezia brasiliensis</name>
    <dbReference type="NCBI Taxonomy" id="1821822"/>
    <lineage>
        <taxon>Eukaryota</taxon>
        <taxon>Fungi</taxon>
        <taxon>Dikarya</taxon>
        <taxon>Basidiomycota</taxon>
        <taxon>Ustilaginomycotina</taxon>
        <taxon>Malasseziomycetes</taxon>
        <taxon>Malasseziales</taxon>
        <taxon>Malasseziaceae</taxon>
        <taxon>Malassezia</taxon>
    </lineage>
</organism>
<gene>
    <name evidence="3" type="ORF">MBRA1_003562</name>
</gene>
<dbReference type="Pfam" id="PF00400">
    <property type="entry name" value="WD40"/>
    <property type="match status" value="1"/>
</dbReference>
<evidence type="ECO:0008006" key="5">
    <source>
        <dbReference type="Google" id="ProtNLM"/>
    </source>
</evidence>
<feature type="region of interest" description="Disordered" evidence="2">
    <location>
        <begin position="183"/>
        <end position="215"/>
    </location>
</feature>
<name>A0AAF0DVK2_9BASI</name>
<proteinExistence type="predicted"/>
<dbReference type="PANTHER" id="PTHR44099:SF4">
    <property type="entry name" value="RABCONNECTIN-3B, ISOFORM A"/>
    <property type="match status" value="1"/>
</dbReference>
<dbReference type="PANTHER" id="PTHR44099">
    <property type="entry name" value="RABCONNECTIN-3B, ISOFORM A"/>
    <property type="match status" value="1"/>
</dbReference>
<feature type="compositionally biased region" description="Low complexity" evidence="2">
    <location>
        <begin position="123"/>
        <end position="138"/>
    </location>
</feature>
<feature type="compositionally biased region" description="Basic and acidic residues" evidence="2">
    <location>
        <begin position="192"/>
        <end position="203"/>
    </location>
</feature>
<dbReference type="EMBL" id="CP119955">
    <property type="protein sequence ID" value="WFC96898.1"/>
    <property type="molecule type" value="Genomic_DNA"/>
</dbReference>
<evidence type="ECO:0000313" key="3">
    <source>
        <dbReference type="EMBL" id="WFC96898.1"/>
    </source>
</evidence>